<feature type="repeat" description="ANK" evidence="3">
    <location>
        <begin position="119"/>
        <end position="151"/>
    </location>
</feature>
<organism evidence="4 5">
    <name type="scientific">Pyricularia oryzae</name>
    <name type="common">Rice blast fungus</name>
    <name type="synonym">Magnaporthe oryzae</name>
    <dbReference type="NCBI Taxonomy" id="318829"/>
    <lineage>
        <taxon>Eukaryota</taxon>
        <taxon>Fungi</taxon>
        <taxon>Dikarya</taxon>
        <taxon>Ascomycota</taxon>
        <taxon>Pezizomycotina</taxon>
        <taxon>Sordariomycetes</taxon>
        <taxon>Sordariomycetidae</taxon>
        <taxon>Magnaporthales</taxon>
        <taxon>Pyriculariaceae</taxon>
        <taxon>Pyricularia</taxon>
    </lineage>
</organism>
<dbReference type="PROSITE" id="PS50088">
    <property type="entry name" value="ANK_REPEAT"/>
    <property type="match status" value="1"/>
</dbReference>
<dbReference type="SMART" id="SM00248">
    <property type="entry name" value="ANK"/>
    <property type="match status" value="2"/>
</dbReference>
<evidence type="ECO:0000256" key="2">
    <source>
        <dbReference type="ARBA" id="ARBA00023043"/>
    </source>
</evidence>
<sequence length="192" mass="20897">MAEVCLAYLLDLSHDLTAVELQDWPLAQYAAQYWMGHAGHAGPDAKGLENLVWEFVQSERCYQICFCLYNPDRPWDKGELNNSEKVVAPLLYYMAGGNVLCAVEKVLNDGADVNAQGGEYGNALYVASFKGDKEIVQILVDKGADVNAQGGRYGNALQAASSGGHQEILQILVDNGALLTGRVNKTRKAEVM</sequence>
<name>A0A4P7NY21_PYROR</name>
<dbReference type="Gene3D" id="1.25.40.20">
    <property type="entry name" value="Ankyrin repeat-containing domain"/>
    <property type="match status" value="1"/>
</dbReference>
<dbReference type="PROSITE" id="PS50297">
    <property type="entry name" value="ANK_REP_REGION"/>
    <property type="match status" value="1"/>
</dbReference>
<dbReference type="EMBL" id="CP034210">
    <property type="protein sequence ID" value="QBZ66716.1"/>
    <property type="molecule type" value="Genomic_DNA"/>
</dbReference>
<dbReference type="SUPFAM" id="SSF48403">
    <property type="entry name" value="Ankyrin repeat"/>
    <property type="match status" value="1"/>
</dbReference>
<dbReference type="InterPro" id="IPR002110">
    <property type="entry name" value="Ankyrin_rpt"/>
</dbReference>
<evidence type="ECO:0000256" key="1">
    <source>
        <dbReference type="ARBA" id="ARBA00022737"/>
    </source>
</evidence>
<dbReference type="InterPro" id="IPR036770">
    <property type="entry name" value="Ankyrin_rpt-contain_sf"/>
</dbReference>
<dbReference type="PANTHER" id="PTHR24171">
    <property type="entry name" value="ANKYRIN REPEAT DOMAIN-CONTAINING PROTEIN 39-RELATED"/>
    <property type="match status" value="1"/>
</dbReference>
<keyword evidence="1" id="KW-0677">Repeat</keyword>
<evidence type="ECO:0000313" key="5">
    <source>
        <dbReference type="Proteomes" id="UP000294847"/>
    </source>
</evidence>
<gene>
    <name evidence="4" type="ORF">PoMZ_13701</name>
</gene>
<reference evidence="4 5" key="1">
    <citation type="journal article" date="2019" name="Mol. Biol. Evol.">
        <title>Blast fungal genomes show frequent chromosomal changes, gene gains and losses, and effector gene turnover.</title>
        <authorList>
            <person name="Gomez Luciano L.B."/>
            <person name="Jason Tsai I."/>
            <person name="Chuma I."/>
            <person name="Tosa Y."/>
            <person name="Chen Y.H."/>
            <person name="Li J.Y."/>
            <person name="Li M.Y."/>
            <person name="Jade Lu M.Y."/>
            <person name="Nakayashiki H."/>
            <person name="Li W.H."/>
        </authorList>
    </citation>
    <scope>NUCLEOTIDE SEQUENCE [LARGE SCALE GENOMIC DNA]</scope>
    <source>
        <strain evidence="4">MZ5-1-6</strain>
    </source>
</reference>
<evidence type="ECO:0000256" key="3">
    <source>
        <dbReference type="PROSITE-ProRule" id="PRU00023"/>
    </source>
</evidence>
<protein>
    <submittedName>
        <fullName evidence="4">Uncharacterized protein</fullName>
    </submittedName>
</protein>
<evidence type="ECO:0000313" key="4">
    <source>
        <dbReference type="EMBL" id="QBZ66716.1"/>
    </source>
</evidence>
<dbReference type="Proteomes" id="UP000294847">
    <property type="component" value="Chromosome 7"/>
</dbReference>
<keyword evidence="2 3" id="KW-0040">ANK repeat</keyword>
<accession>A0A4P7NY21</accession>
<dbReference type="AlphaFoldDB" id="A0A4P7NY21"/>
<proteinExistence type="predicted"/>
<dbReference type="Pfam" id="PF12796">
    <property type="entry name" value="Ank_2"/>
    <property type="match status" value="1"/>
</dbReference>